<dbReference type="NCBIfam" id="TIGR01641">
    <property type="entry name" value="phageSPP1_gp7"/>
    <property type="match status" value="1"/>
</dbReference>
<proteinExistence type="predicted"/>
<sequence length="316" mass="37098">MSYWEDRAKEIIDEESKSDYEIAQEIQRIVDEMNEDIENEINRFYTRYAINEGISFIEAKKKIDAVDVQMFQQKAKQYVENKDFSEKANAELRAYNTKMYVSREKLLQAQLGLIVTYAYAQIEQSMYNYMESAYYRALEQQAGILGETLQVSINDVKTIVFTPFEGHKWSTRLWSDMDVVRRHVQKTTRHVLLRGRHPYEFVKDLRKDTGATTYNMKRLLLTETARVQTLASKRHMLEEHGADAEYQFVAKMDSKTTKTCRSLNDKTFKVKDMVPGVNAPPMHPFCRSAVVPHIDENRRDKFFEERKGKYFGGVVK</sequence>
<dbReference type="Pfam" id="PF04233">
    <property type="entry name" value="Phage_Mu_F"/>
    <property type="match status" value="1"/>
</dbReference>
<dbReference type="Proteomes" id="UP000316594">
    <property type="component" value="Unassembled WGS sequence"/>
</dbReference>
<feature type="domain" description="Phage head morphogenesis" evidence="1">
    <location>
        <begin position="183"/>
        <end position="290"/>
    </location>
</feature>
<organism evidence="2 3">
    <name type="scientific">Staphylococcus haemolyticus</name>
    <dbReference type="NCBI Taxonomy" id="1283"/>
    <lineage>
        <taxon>Bacteria</taxon>
        <taxon>Bacillati</taxon>
        <taxon>Bacillota</taxon>
        <taxon>Bacilli</taxon>
        <taxon>Bacillales</taxon>
        <taxon>Staphylococcaceae</taxon>
        <taxon>Staphylococcus</taxon>
    </lineage>
</organism>
<name>A0AB38PH48_STAHA</name>
<accession>A0AB38PH48</accession>
<dbReference type="EMBL" id="VJMP01000003">
    <property type="protein sequence ID" value="TRL78052.1"/>
    <property type="molecule type" value="Genomic_DNA"/>
</dbReference>
<protein>
    <submittedName>
        <fullName evidence="2">Phage head morphogenesis protein</fullName>
    </submittedName>
</protein>
<dbReference type="RefSeq" id="WP_107611349.1">
    <property type="nucleotide sequence ID" value="NZ_PZIG01000002.1"/>
</dbReference>
<evidence type="ECO:0000313" key="2">
    <source>
        <dbReference type="EMBL" id="TRL78052.1"/>
    </source>
</evidence>
<reference evidence="2 3" key="1">
    <citation type="submission" date="2019-07" db="EMBL/GenBank/DDBJ databases">
        <title>Genome Sequencing and Assembly of Staphylococcus haemolyticus SDA2.</title>
        <authorList>
            <person name="Emmons C.B."/>
            <person name="Park C."/>
            <person name="Sevigny J.L."/>
            <person name="Andam C."/>
        </authorList>
    </citation>
    <scope>NUCLEOTIDE SEQUENCE [LARGE SCALE GENOMIC DNA]</scope>
    <source>
        <strain evidence="2 3">SDA2</strain>
    </source>
</reference>
<dbReference type="InterPro" id="IPR006528">
    <property type="entry name" value="Phage_head_morphogenesis_dom"/>
</dbReference>
<gene>
    <name evidence="2" type="ORF">FNL11_04855</name>
</gene>
<comment type="caution">
    <text evidence="2">The sequence shown here is derived from an EMBL/GenBank/DDBJ whole genome shotgun (WGS) entry which is preliminary data.</text>
</comment>
<evidence type="ECO:0000313" key="3">
    <source>
        <dbReference type="Proteomes" id="UP000316594"/>
    </source>
</evidence>
<dbReference type="AlphaFoldDB" id="A0AB38PH48"/>
<evidence type="ECO:0000259" key="1">
    <source>
        <dbReference type="Pfam" id="PF04233"/>
    </source>
</evidence>